<feature type="transmembrane region" description="Helical" evidence="9">
    <location>
        <begin position="84"/>
        <end position="101"/>
    </location>
</feature>
<dbReference type="EMBL" id="OCNK01000004">
    <property type="protein sequence ID" value="SOE02461.1"/>
    <property type="molecule type" value="Genomic_DNA"/>
</dbReference>
<name>A0A286H3Y0_9ACTN</name>
<evidence type="ECO:0000256" key="8">
    <source>
        <dbReference type="ARBA" id="ARBA00037998"/>
    </source>
</evidence>
<dbReference type="GO" id="GO:0006865">
    <property type="term" value="P:amino acid transport"/>
    <property type="evidence" value="ECO:0007669"/>
    <property type="project" value="UniProtKB-KW"/>
</dbReference>
<evidence type="ECO:0000256" key="4">
    <source>
        <dbReference type="ARBA" id="ARBA00022692"/>
    </source>
</evidence>
<evidence type="ECO:0000256" key="5">
    <source>
        <dbReference type="ARBA" id="ARBA00022970"/>
    </source>
</evidence>
<dbReference type="PANTHER" id="PTHR11795:SF445">
    <property type="entry name" value="AMINO ACID ABC TRANSPORTER PERMEASE PROTEIN"/>
    <property type="match status" value="1"/>
</dbReference>
<proteinExistence type="inferred from homology"/>
<evidence type="ECO:0000256" key="6">
    <source>
        <dbReference type="ARBA" id="ARBA00022989"/>
    </source>
</evidence>
<feature type="transmembrane region" description="Helical" evidence="9">
    <location>
        <begin position="130"/>
        <end position="150"/>
    </location>
</feature>
<keyword evidence="2" id="KW-0813">Transport</keyword>
<keyword evidence="5" id="KW-0029">Amino-acid transport</keyword>
<evidence type="ECO:0000256" key="9">
    <source>
        <dbReference type="SAM" id="Phobius"/>
    </source>
</evidence>
<dbReference type="AlphaFoldDB" id="A0A286H3Y0"/>
<keyword evidence="11" id="KW-1185">Reference proteome</keyword>
<dbReference type="GO" id="GO:0005886">
    <property type="term" value="C:plasma membrane"/>
    <property type="evidence" value="ECO:0007669"/>
    <property type="project" value="UniProtKB-SubCell"/>
</dbReference>
<keyword evidence="4 9" id="KW-0812">Transmembrane</keyword>
<dbReference type="CDD" id="cd06582">
    <property type="entry name" value="TM_PBP1_LivH_like"/>
    <property type="match status" value="1"/>
</dbReference>
<dbReference type="Proteomes" id="UP000219482">
    <property type="component" value="Unassembled WGS sequence"/>
</dbReference>
<feature type="transmembrane region" description="Helical" evidence="9">
    <location>
        <begin position="255"/>
        <end position="271"/>
    </location>
</feature>
<accession>A0A286H3Y0</accession>
<dbReference type="InterPro" id="IPR052157">
    <property type="entry name" value="BCAA_transport_permease"/>
</dbReference>
<organism evidence="10 11">
    <name type="scientific">Blastococcus haudaquaticus</name>
    <dbReference type="NCBI Taxonomy" id="1938745"/>
    <lineage>
        <taxon>Bacteria</taxon>
        <taxon>Bacillati</taxon>
        <taxon>Actinomycetota</taxon>
        <taxon>Actinomycetes</taxon>
        <taxon>Geodermatophilales</taxon>
        <taxon>Geodermatophilaceae</taxon>
        <taxon>Blastococcus</taxon>
    </lineage>
</organism>
<dbReference type="InterPro" id="IPR001851">
    <property type="entry name" value="ABC_transp_permease"/>
</dbReference>
<comment type="subcellular location">
    <subcellularLocation>
        <location evidence="1">Cell membrane</location>
        <topology evidence="1">Multi-pass membrane protein</topology>
    </subcellularLocation>
</comment>
<feature type="transmembrane region" description="Helical" evidence="9">
    <location>
        <begin position="180"/>
        <end position="197"/>
    </location>
</feature>
<evidence type="ECO:0000256" key="3">
    <source>
        <dbReference type="ARBA" id="ARBA00022475"/>
    </source>
</evidence>
<evidence type="ECO:0000256" key="1">
    <source>
        <dbReference type="ARBA" id="ARBA00004651"/>
    </source>
</evidence>
<feature type="transmembrane region" description="Helical" evidence="9">
    <location>
        <begin position="50"/>
        <end position="72"/>
    </location>
</feature>
<keyword evidence="6 9" id="KW-1133">Transmembrane helix</keyword>
<dbReference type="GO" id="GO:0022857">
    <property type="term" value="F:transmembrane transporter activity"/>
    <property type="evidence" value="ECO:0007669"/>
    <property type="project" value="InterPro"/>
</dbReference>
<keyword evidence="3" id="KW-1003">Cell membrane</keyword>
<gene>
    <name evidence="10" type="ORF">SAMN06272739_3579</name>
</gene>
<keyword evidence="7 9" id="KW-0472">Membrane</keyword>
<reference evidence="11" key="1">
    <citation type="submission" date="2017-09" db="EMBL/GenBank/DDBJ databases">
        <authorList>
            <person name="Varghese N."/>
            <person name="Submissions S."/>
        </authorList>
    </citation>
    <scope>NUCLEOTIDE SEQUENCE [LARGE SCALE GENOMIC DNA]</scope>
    <source>
        <strain evidence="11">DSM 44270</strain>
    </source>
</reference>
<evidence type="ECO:0000256" key="7">
    <source>
        <dbReference type="ARBA" id="ARBA00023136"/>
    </source>
</evidence>
<dbReference type="Pfam" id="PF02653">
    <property type="entry name" value="BPD_transp_2"/>
    <property type="match status" value="1"/>
</dbReference>
<evidence type="ECO:0000313" key="11">
    <source>
        <dbReference type="Proteomes" id="UP000219482"/>
    </source>
</evidence>
<sequence>MELALSCITQLGLYALLALSLALVFGVSRIVNLAVGDLAAVGAYAMVATAGLPFGLRIVLTLVVLAPVLYLLERGLLGRIRDGLAGMLVTWGIGLAIRQVFEVVYTARPRSVTEPIAGSTTVLGSVYPTYRLVIAAVGLAVVVAVLVVAYRTRAGLRLRAVADNVEMAALMGTRPARTRALVFAVAGLLAVLAGALYSPLLGVTPAMGFSLLIPGFVAVLLARPASFRGAVLAVALVVALQVTLRRYFSDTVADSLFYVVVLVAVVVRANPHTRRLLSWSARPARPARSVPA</sequence>
<dbReference type="PANTHER" id="PTHR11795">
    <property type="entry name" value="BRANCHED-CHAIN AMINO ACID TRANSPORT SYSTEM PERMEASE PROTEIN LIVH"/>
    <property type="match status" value="1"/>
</dbReference>
<evidence type="ECO:0000256" key="2">
    <source>
        <dbReference type="ARBA" id="ARBA00022448"/>
    </source>
</evidence>
<protein>
    <submittedName>
        <fullName evidence="10">Amino acid/amide ABC transporter membrane protein 1, HAAT family</fullName>
    </submittedName>
</protein>
<feature type="transmembrane region" description="Helical" evidence="9">
    <location>
        <begin position="229"/>
        <end position="249"/>
    </location>
</feature>
<comment type="similarity">
    <text evidence="8">Belongs to the binding-protein-dependent transport system permease family. LivHM subfamily.</text>
</comment>
<evidence type="ECO:0000313" key="10">
    <source>
        <dbReference type="EMBL" id="SOE02461.1"/>
    </source>
</evidence>